<dbReference type="RefSeq" id="WP_262977232.1">
    <property type="nucleotide sequence ID" value="NZ_CAMAPB010000059.1"/>
</dbReference>
<evidence type="ECO:0008006" key="3">
    <source>
        <dbReference type="Google" id="ProtNLM"/>
    </source>
</evidence>
<gene>
    <name evidence="1" type="ORF">PSEHALCIP103_03174</name>
</gene>
<evidence type="ECO:0000313" key="2">
    <source>
        <dbReference type="Proteomes" id="UP001152447"/>
    </source>
</evidence>
<keyword evidence="2" id="KW-1185">Reference proteome</keyword>
<proteinExistence type="predicted"/>
<sequence length="99" mass="11160">MSISYPQIIIYNNEIELIEHANDLHDFIYTMEASEQQKVIILDKISGYQSLSGHSLTALSASQLAELVKEYLAKEGQCCLSNIEQLTPDQAFRLLAEIN</sequence>
<dbReference type="EMBL" id="CAMAPB010000059">
    <property type="protein sequence ID" value="CAH9064552.1"/>
    <property type="molecule type" value="Genomic_DNA"/>
</dbReference>
<comment type="caution">
    <text evidence="1">The sequence shown here is derived from an EMBL/GenBank/DDBJ whole genome shotgun (WGS) entry which is preliminary data.</text>
</comment>
<dbReference type="Proteomes" id="UP001152447">
    <property type="component" value="Unassembled WGS sequence"/>
</dbReference>
<reference evidence="1" key="1">
    <citation type="submission" date="2022-07" db="EMBL/GenBank/DDBJ databases">
        <authorList>
            <person name="Criscuolo A."/>
        </authorList>
    </citation>
    <scope>NUCLEOTIDE SEQUENCE</scope>
    <source>
        <strain evidence="1">CIP103197</strain>
    </source>
</reference>
<protein>
    <recommendedName>
        <fullName evidence="3">Orphan protein</fullName>
    </recommendedName>
</protein>
<accession>A0A9W4VUJ7</accession>
<organism evidence="1 2">
    <name type="scientific">Pseudoalteromonas haloplanktis</name>
    <name type="common">Alteromonas haloplanktis</name>
    <dbReference type="NCBI Taxonomy" id="228"/>
    <lineage>
        <taxon>Bacteria</taxon>
        <taxon>Pseudomonadati</taxon>
        <taxon>Pseudomonadota</taxon>
        <taxon>Gammaproteobacteria</taxon>
        <taxon>Alteromonadales</taxon>
        <taxon>Pseudoalteromonadaceae</taxon>
        <taxon>Pseudoalteromonas</taxon>
    </lineage>
</organism>
<name>A0A9W4VUJ7_PSEHA</name>
<evidence type="ECO:0000313" key="1">
    <source>
        <dbReference type="EMBL" id="CAH9064552.1"/>
    </source>
</evidence>
<dbReference type="AlphaFoldDB" id="A0A9W4VUJ7"/>